<dbReference type="GeneID" id="20224818"/>
<feature type="compositionally biased region" description="Basic residues" evidence="1">
    <location>
        <begin position="370"/>
        <end position="384"/>
    </location>
</feature>
<keyword evidence="3" id="KW-1185">Reference proteome</keyword>
<organism evidence="3">
    <name type="scientific">Aureococcus anophagefferens</name>
    <name type="common">Harmful bloom alga</name>
    <dbReference type="NCBI Taxonomy" id="44056"/>
    <lineage>
        <taxon>Eukaryota</taxon>
        <taxon>Sar</taxon>
        <taxon>Stramenopiles</taxon>
        <taxon>Ochrophyta</taxon>
        <taxon>Pelagophyceae</taxon>
        <taxon>Pelagomonadales</taxon>
        <taxon>Pelagomonadaceae</taxon>
        <taxon>Aureococcus</taxon>
    </lineage>
</organism>
<dbReference type="OrthoDB" id="10601466at2759"/>
<dbReference type="AlphaFoldDB" id="F0YA29"/>
<dbReference type="KEGG" id="aaf:AURANDRAFT_64415"/>
<dbReference type="RefSeq" id="XP_009037240.1">
    <property type="nucleotide sequence ID" value="XM_009038992.1"/>
</dbReference>
<sequence length="489" mass="51038">MLRAASADGRVADLAAALTSSGLSDVDFYCLLDYEADPALKDPATFEAAHAAAREAAKRALRRVALPASWSSRADSGAALAAAAAALLGELEDAKRHYGLDDPPSLALVAALAAPGALAAVPCARRDVDIRQTAAGVALRFCGESRAAYVSDNASVEHRDARCVAADDVCAFSLVRLLCGFRVTPARGAAAAALAALRGADASWDEDRDDGSVLCKGEGVDVSFPKRLDVNLALWAEGERDAPGSFVSRATLAAGGRATSILCESLDALILEQRDLTFGKRAQHLVIWRVAKSAKRLRRLVELLGVKLLAAPGFAPRTKAQALRVLHATLAGFCDRSFRASAAADKKTRKSAGGGAEPLREANGPPRTAVKARRPAHRDAHRPRAAVDAADRVGLDAAELARCDALFAAALVDASLVRPLEHLALRAFGDAADLALPPNFAAKWDAVLAPLVSLVDTFAGAAEALADANATALAEHRLYDFDLGTAWAA</sequence>
<dbReference type="Proteomes" id="UP000002729">
    <property type="component" value="Unassembled WGS sequence"/>
</dbReference>
<evidence type="ECO:0000256" key="1">
    <source>
        <dbReference type="SAM" id="MobiDB-lite"/>
    </source>
</evidence>
<reference evidence="2 3" key="1">
    <citation type="journal article" date="2011" name="Proc. Natl. Acad. Sci. U.S.A.">
        <title>Niche of harmful alga Aureococcus anophagefferens revealed through ecogenomics.</title>
        <authorList>
            <person name="Gobler C.J."/>
            <person name="Berry D.L."/>
            <person name="Dyhrman S.T."/>
            <person name="Wilhelm S.W."/>
            <person name="Salamov A."/>
            <person name="Lobanov A.V."/>
            <person name="Zhang Y."/>
            <person name="Collier J.L."/>
            <person name="Wurch L.L."/>
            <person name="Kustka A.B."/>
            <person name="Dill B.D."/>
            <person name="Shah M."/>
            <person name="VerBerkmoes N.C."/>
            <person name="Kuo A."/>
            <person name="Terry A."/>
            <person name="Pangilinan J."/>
            <person name="Lindquist E.A."/>
            <person name="Lucas S."/>
            <person name="Paulsen I.T."/>
            <person name="Hattenrath-Lehmann T.K."/>
            <person name="Talmage S.C."/>
            <person name="Walker E.A."/>
            <person name="Koch F."/>
            <person name="Burson A.M."/>
            <person name="Marcoval M.A."/>
            <person name="Tang Y.Z."/>
            <person name="Lecleir G.R."/>
            <person name="Coyne K.J."/>
            <person name="Berg G.M."/>
            <person name="Bertrand E.M."/>
            <person name="Saito M.A."/>
            <person name="Gladyshev V.N."/>
            <person name="Grigoriev I.V."/>
        </authorList>
    </citation>
    <scope>NUCLEOTIDE SEQUENCE [LARGE SCALE GENOMIC DNA]</scope>
    <source>
        <strain evidence="3">CCMP 1984</strain>
    </source>
</reference>
<feature type="region of interest" description="Disordered" evidence="1">
    <location>
        <begin position="345"/>
        <end position="385"/>
    </location>
</feature>
<name>F0YA29_AURAN</name>
<accession>F0YA29</accession>
<evidence type="ECO:0000313" key="2">
    <source>
        <dbReference type="EMBL" id="EGB07862.1"/>
    </source>
</evidence>
<dbReference type="EMBL" id="GL833129">
    <property type="protein sequence ID" value="EGB07862.1"/>
    <property type="molecule type" value="Genomic_DNA"/>
</dbReference>
<proteinExistence type="predicted"/>
<protein>
    <submittedName>
        <fullName evidence="2">Uncharacterized protein</fullName>
    </submittedName>
</protein>
<gene>
    <name evidence="2" type="ORF">AURANDRAFT_64415</name>
</gene>
<dbReference type="eggNOG" id="ENOG502T1XW">
    <property type="taxonomic scope" value="Eukaryota"/>
</dbReference>
<dbReference type="InParanoid" id="F0YA29"/>
<evidence type="ECO:0000313" key="3">
    <source>
        <dbReference type="Proteomes" id="UP000002729"/>
    </source>
</evidence>